<dbReference type="PRINTS" id="PR00475">
    <property type="entry name" value="HEXOKINASE"/>
</dbReference>
<comment type="pathway">
    <text evidence="1">Carbohydrate degradation; glycolysis; D-glyceraldehyde 3-phosphate and glycerone phosphate from D-glucose: step 1/4.</text>
</comment>
<keyword evidence="7 11" id="KW-0067">ATP-binding</keyword>
<dbReference type="Gene3D" id="3.30.420.40">
    <property type="match status" value="1"/>
</dbReference>
<dbReference type="Gene3D" id="1.10.287.1250">
    <property type="match status" value="1"/>
</dbReference>
<dbReference type="InterPro" id="IPR001312">
    <property type="entry name" value="Hexokinase"/>
</dbReference>
<dbReference type="PROSITE" id="PS51748">
    <property type="entry name" value="HEXOKINASE_2"/>
    <property type="match status" value="1"/>
</dbReference>
<protein>
    <recommendedName>
        <fullName evidence="11">Phosphotransferase</fullName>
        <ecNumber evidence="11">2.7.1.-</ecNumber>
    </recommendedName>
</protein>
<keyword evidence="15" id="KW-1185">Reference proteome</keyword>
<evidence type="ECO:0000256" key="3">
    <source>
        <dbReference type="ARBA" id="ARBA00009225"/>
    </source>
</evidence>
<comment type="catalytic activity">
    <reaction evidence="10">
        <text>D-fructose + ATP = D-fructose 6-phosphate + ADP + H(+)</text>
        <dbReference type="Rhea" id="RHEA:16125"/>
        <dbReference type="ChEBI" id="CHEBI:15378"/>
        <dbReference type="ChEBI" id="CHEBI:30616"/>
        <dbReference type="ChEBI" id="CHEBI:37721"/>
        <dbReference type="ChEBI" id="CHEBI:61527"/>
        <dbReference type="ChEBI" id="CHEBI:456216"/>
        <dbReference type="EC" id="2.7.1.1"/>
    </reaction>
    <physiologicalReaction direction="left-to-right" evidence="10">
        <dbReference type="Rhea" id="RHEA:16126"/>
    </physiologicalReaction>
</comment>
<evidence type="ECO:0000256" key="7">
    <source>
        <dbReference type="ARBA" id="ARBA00022840"/>
    </source>
</evidence>
<dbReference type="Pfam" id="PF00349">
    <property type="entry name" value="Hexokinase_1"/>
    <property type="match status" value="1"/>
</dbReference>
<evidence type="ECO:0000256" key="10">
    <source>
        <dbReference type="ARBA" id="ARBA00047905"/>
    </source>
</evidence>
<evidence type="ECO:0000256" key="8">
    <source>
        <dbReference type="ARBA" id="ARBA00023152"/>
    </source>
</evidence>
<dbReference type="EC" id="2.7.1.-" evidence="11"/>
<dbReference type="InterPro" id="IPR022672">
    <property type="entry name" value="Hexokinase_N"/>
</dbReference>
<evidence type="ECO:0000256" key="1">
    <source>
        <dbReference type="ARBA" id="ARBA00004888"/>
    </source>
</evidence>
<evidence type="ECO:0000313" key="14">
    <source>
        <dbReference type="EMBL" id="KAK7419045.1"/>
    </source>
</evidence>
<dbReference type="GO" id="GO:0004396">
    <property type="term" value="F:hexokinase activity"/>
    <property type="evidence" value="ECO:0007669"/>
    <property type="project" value="UniProtKB-EC"/>
</dbReference>
<evidence type="ECO:0000259" key="13">
    <source>
        <dbReference type="Pfam" id="PF03727"/>
    </source>
</evidence>
<evidence type="ECO:0000256" key="6">
    <source>
        <dbReference type="ARBA" id="ARBA00022777"/>
    </source>
</evidence>
<dbReference type="PANTHER" id="PTHR19443">
    <property type="entry name" value="HEXOKINASE"/>
    <property type="match status" value="1"/>
</dbReference>
<name>A0ABR1HDN5_9HYPO</name>
<accession>A0ABR1HDN5</accession>
<dbReference type="EMBL" id="JAZAVJ010000041">
    <property type="protein sequence ID" value="KAK7419045.1"/>
    <property type="molecule type" value="Genomic_DNA"/>
</dbReference>
<keyword evidence="4 11" id="KW-0808">Transferase</keyword>
<comment type="similarity">
    <text evidence="3 11">Belongs to the hexokinase family.</text>
</comment>
<feature type="domain" description="Hexokinase N-terminal" evidence="12">
    <location>
        <begin position="10"/>
        <end position="204"/>
    </location>
</feature>
<dbReference type="Proteomes" id="UP001498476">
    <property type="component" value="Unassembled WGS sequence"/>
</dbReference>
<dbReference type="Gene3D" id="3.40.367.20">
    <property type="match status" value="1"/>
</dbReference>
<comment type="pathway">
    <text evidence="2">Carbohydrate metabolism; hexose metabolism.</text>
</comment>
<sequence>MAKSLDSLFQELEELFTIDKPSLDKISDRFTFELEKGLSKTGGSIPMNTTWVTSLPNGKETGTYLVLDLGGTNIRICKVALKRKLSDHEVTQSHWRIPEELKDGDGESLWDFVADCLGKTLEDPEFEFDGGGKIPLSFIFSYPMTQDSIKEGVLQRWTKGFSIKNVEGRDVAPMLASAIEKRKVPVVLTTLVNDTAATLIASAYMDSQTKIACVFGTGCNAAYVEECGAIPKLASKHLPRDRPMIVNCEWGAFDNEHEVLPRTRYDMQIDKESPRPGQQSFEKMIASLYQGEIFRLILVGAHDDKTIDHFDSHDKGNLEEPYSLDCSFLSSIEEDKSEDLHDTHGILREKLNISYSVPELRFIRQISELITTRAARLAACGIAAICKKRGFESCHVGVEGSLVEHHPYFKKRLEKALREIMEWPGQSSSNDEDPVALVPAQESSVGAAIITALVLKQE</sequence>
<reference evidence="14 15" key="1">
    <citation type="journal article" date="2025" name="Microbiol. Resour. Announc.">
        <title>Draft genome sequences for Neonectria magnoliae and Neonectria punicea, canker pathogens of Liriodendron tulipifera and Acer saccharum in West Virginia.</title>
        <authorList>
            <person name="Petronek H.M."/>
            <person name="Kasson M.T."/>
            <person name="Metheny A.M."/>
            <person name="Stauder C.M."/>
            <person name="Lovett B."/>
            <person name="Lynch S.C."/>
            <person name="Garnas J.R."/>
            <person name="Kasson L.R."/>
            <person name="Stajich J.E."/>
        </authorList>
    </citation>
    <scope>NUCLEOTIDE SEQUENCE [LARGE SCALE GENOMIC DNA]</scope>
    <source>
        <strain evidence="14 15">NRRL 64653</strain>
    </source>
</reference>
<comment type="catalytic activity">
    <reaction evidence="9">
        <text>a D-hexose + ATP = a D-hexose 6-phosphate + ADP + H(+)</text>
        <dbReference type="Rhea" id="RHEA:22740"/>
        <dbReference type="ChEBI" id="CHEBI:4194"/>
        <dbReference type="ChEBI" id="CHEBI:15378"/>
        <dbReference type="ChEBI" id="CHEBI:30616"/>
        <dbReference type="ChEBI" id="CHEBI:229467"/>
        <dbReference type="ChEBI" id="CHEBI:456216"/>
        <dbReference type="EC" id="2.7.1.1"/>
    </reaction>
    <physiologicalReaction direction="left-to-right" evidence="9">
        <dbReference type="Rhea" id="RHEA:22741"/>
    </physiologicalReaction>
</comment>
<keyword evidence="6 11" id="KW-0418">Kinase</keyword>
<dbReference type="InterPro" id="IPR043129">
    <property type="entry name" value="ATPase_NBD"/>
</dbReference>
<dbReference type="SUPFAM" id="SSF53067">
    <property type="entry name" value="Actin-like ATPase domain"/>
    <property type="match status" value="2"/>
</dbReference>
<evidence type="ECO:0000313" key="15">
    <source>
        <dbReference type="Proteomes" id="UP001498476"/>
    </source>
</evidence>
<gene>
    <name evidence="14" type="primary">hxk1_1</name>
    <name evidence="14" type="ORF">QQX98_003547</name>
</gene>
<dbReference type="InterPro" id="IPR022673">
    <property type="entry name" value="Hexokinase_C"/>
</dbReference>
<evidence type="ECO:0000256" key="2">
    <source>
        <dbReference type="ARBA" id="ARBA00005028"/>
    </source>
</evidence>
<keyword evidence="5 11" id="KW-0547">Nucleotide-binding</keyword>
<evidence type="ECO:0000256" key="9">
    <source>
        <dbReference type="ARBA" id="ARBA00044613"/>
    </source>
</evidence>
<evidence type="ECO:0000256" key="4">
    <source>
        <dbReference type="ARBA" id="ARBA00022679"/>
    </source>
</evidence>
<dbReference type="PANTHER" id="PTHR19443:SF16">
    <property type="entry name" value="HEXOKINASE TYPE 1-RELATED"/>
    <property type="match status" value="1"/>
</dbReference>
<keyword evidence="8 11" id="KW-0324">Glycolysis</keyword>
<feature type="domain" description="Hexokinase C-terminal" evidence="13">
    <location>
        <begin position="210"/>
        <end position="452"/>
    </location>
</feature>
<dbReference type="Pfam" id="PF03727">
    <property type="entry name" value="Hexokinase_2"/>
    <property type="match status" value="1"/>
</dbReference>
<evidence type="ECO:0000256" key="5">
    <source>
        <dbReference type="ARBA" id="ARBA00022741"/>
    </source>
</evidence>
<organism evidence="14 15">
    <name type="scientific">Neonectria punicea</name>
    <dbReference type="NCBI Taxonomy" id="979145"/>
    <lineage>
        <taxon>Eukaryota</taxon>
        <taxon>Fungi</taxon>
        <taxon>Dikarya</taxon>
        <taxon>Ascomycota</taxon>
        <taxon>Pezizomycotina</taxon>
        <taxon>Sordariomycetes</taxon>
        <taxon>Hypocreomycetidae</taxon>
        <taxon>Hypocreales</taxon>
        <taxon>Nectriaceae</taxon>
        <taxon>Neonectria</taxon>
    </lineage>
</organism>
<proteinExistence type="inferred from homology"/>
<evidence type="ECO:0000256" key="11">
    <source>
        <dbReference type="RuleBase" id="RU362007"/>
    </source>
</evidence>
<comment type="caution">
    <text evidence="14">The sequence shown here is derived from an EMBL/GenBank/DDBJ whole genome shotgun (WGS) entry which is preliminary data.</text>
</comment>
<evidence type="ECO:0000259" key="12">
    <source>
        <dbReference type="Pfam" id="PF00349"/>
    </source>
</evidence>